<reference evidence="2 3" key="1">
    <citation type="journal article" date="2004" name="Syst. Appl. Microbiol.">
        <title>Cryptoendolithic actinomycetes from antarctic sandstone rock samples: Micromonospora endolithica sp. nov. and two isolates related to Micromonospora coerulea Jensen 1932.</title>
        <authorList>
            <person name="Hirsch P."/>
            <person name="Mevs U."/>
            <person name="Kroppenstedt R.M."/>
            <person name="Schumann P."/>
            <person name="Stackebrandt E."/>
        </authorList>
    </citation>
    <scope>NUCLEOTIDE SEQUENCE [LARGE SCALE GENOMIC DNA]</scope>
    <source>
        <strain evidence="2 3">JCM 12677</strain>
    </source>
</reference>
<accession>A0A3A9Z906</accession>
<dbReference type="OrthoDB" id="3398186at2"/>
<dbReference type="AlphaFoldDB" id="A0A3A9Z906"/>
<evidence type="ECO:0000313" key="2">
    <source>
        <dbReference type="EMBL" id="RKN44304.1"/>
    </source>
</evidence>
<protein>
    <submittedName>
        <fullName evidence="2">Uncharacterized protein</fullName>
    </submittedName>
</protein>
<keyword evidence="1" id="KW-0812">Transmembrane</keyword>
<feature type="transmembrane region" description="Helical" evidence="1">
    <location>
        <begin position="6"/>
        <end position="26"/>
    </location>
</feature>
<dbReference type="RefSeq" id="WP_120729712.1">
    <property type="nucleotide sequence ID" value="NZ_RBAK01000007.1"/>
</dbReference>
<dbReference type="Proteomes" id="UP000281726">
    <property type="component" value="Unassembled WGS sequence"/>
</dbReference>
<keyword evidence="1" id="KW-1133">Transmembrane helix</keyword>
<evidence type="ECO:0000256" key="1">
    <source>
        <dbReference type="SAM" id="Phobius"/>
    </source>
</evidence>
<keyword evidence="1" id="KW-0472">Membrane</keyword>
<organism evidence="2 3">
    <name type="scientific">Micromonospora endolithica</name>
    <dbReference type="NCBI Taxonomy" id="230091"/>
    <lineage>
        <taxon>Bacteria</taxon>
        <taxon>Bacillati</taxon>
        <taxon>Actinomycetota</taxon>
        <taxon>Actinomycetes</taxon>
        <taxon>Micromonosporales</taxon>
        <taxon>Micromonosporaceae</taxon>
        <taxon>Micromonospora</taxon>
    </lineage>
</organism>
<name>A0A3A9Z906_9ACTN</name>
<dbReference type="EMBL" id="RBAK01000007">
    <property type="protein sequence ID" value="RKN44304.1"/>
    <property type="molecule type" value="Genomic_DNA"/>
</dbReference>
<gene>
    <name evidence="2" type="ORF">D7223_18735</name>
</gene>
<comment type="caution">
    <text evidence="2">The sequence shown here is derived from an EMBL/GenBank/DDBJ whole genome shotgun (WGS) entry which is preliminary data.</text>
</comment>
<keyword evidence="3" id="KW-1185">Reference proteome</keyword>
<sequence>MLTIAALASLIILGYAAFYLIICYAVPFGPCRRCKGTGERRGLILRLKRECHRCAGTGKRVRVGRRVIERVRDEYRAGTR</sequence>
<dbReference type="Gene3D" id="6.20.20.10">
    <property type="match status" value="1"/>
</dbReference>
<proteinExistence type="predicted"/>
<evidence type="ECO:0000313" key="3">
    <source>
        <dbReference type="Proteomes" id="UP000281726"/>
    </source>
</evidence>